<dbReference type="Pfam" id="PF24923">
    <property type="entry name" value="ATP-grasp_IQCH"/>
    <property type="match status" value="1"/>
</dbReference>
<organism evidence="3 4">
    <name type="scientific">Boothiomyces macroporosus</name>
    <dbReference type="NCBI Taxonomy" id="261099"/>
    <lineage>
        <taxon>Eukaryota</taxon>
        <taxon>Fungi</taxon>
        <taxon>Fungi incertae sedis</taxon>
        <taxon>Chytridiomycota</taxon>
        <taxon>Chytridiomycota incertae sedis</taxon>
        <taxon>Chytridiomycetes</taxon>
        <taxon>Rhizophydiales</taxon>
        <taxon>Terramycetaceae</taxon>
        <taxon>Boothiomyces</taxon>
    </lineage>
</organism>
<dbReference type="EMBL" id="JADGKB010000026">
    <property type="protein sequence ID" value="KAJ3258556.1"/>
    <property type="molecule type" value="Genomic_DNA"/>
</dbReference>
<reference evidence="3" key="1">
    <citation type="submission" date="2020-05" db="EMBL/GenBank/DDBJ databases">
        <title>Phylogenomic resolution of chytrid fungi.</title>
        <authorList>
            <person name="Stajich J.E."/>
            <person name="Amses K."/>
            <person name="Simmons R."/>
            <person name="Seto K."/>
            <person name="Myers J."/>
            <person name="Bonds A."/>
            <person name="Quandt C.A."/>
            <person name="Barry K."/>
            <person name="Liu P."/>
            <person name="Grigoriev I."/>
            <person name="Longcore J.E."/>
            <person name="James T.Y."/>
        </authorList>
    </citation>
    <scope>NUCLEOTIDE SEQUENCE</scope>
    <source>
        <strain evidence="3">PLAUS21</strain>
    </source>
</reference>
<comment type="caution">
    <text evidence="3">The sequence shown here is derived from an EMBL/GenBank/DDBJ whole genome shotgun (WGS) entry which is preliminary data.</text>
</comment>
<keyword evidence="1" id="KW-0175">Coiled coil</keyword>
<evidence type="ECO:0000313" key="4">
    <source>
        <dbReference type="Proteomes" id="UP001210925"/>
    </source>
</evidence>
<dbReference type="PANTHER" id="PTHR14465">
    <property type="entry name" value="IQ DOMAIN-CONTAINING PROTEIN H"/>
    <property type="match status" value="1"/>
</dbReference>
<keyword evidence="4" id="KW-1185">Reference proteome</keyword>
<protein>
    <recommendedName>
        <fullName evidence="2">IQCH-like ATP-grasp domain-containing protein</fullName>
    </recommendedName>
</protein>
<evidence type="ECO:0000256" key="1">
    <source>
        <dbReference type="SAM" id="Coils"/>
    </source>
</evidence>
<sequence length="1666" mass="190915">MSDCDHGAEVYSTQEKKSWPVLTSESKLFLCQSSIYTKKQSLDLKAWTASQKINLVIQYNIEYKKCKSVHFTAANEEPSTISTSPTPPYVEKIIKLQELKSVVKKIPTPKVRCRTPQRCFLVEESKKKRPNTAVSFRDTKVKNERIDATKRPTTSTSHVSDFNWDNVTRCQSSVPFESRSYKSISRPNTALWYNPLETEKESYKMKVLIKRQRQIEKVRPPASGRPSTAKTLATLDSKTIISRPSSGFCGLRYLDVDGELTRVPSFSLAGSFAPVLQEKVVQIWNSPQVEVADNGSLIESISLADGGVVPGTANNSEETQSVKDSSLPTTVEHPASIIIRKQLKFTAAKYLGNLKYHYAALKIQTYWRMYYNVQKRLEWIKCRDCARKVWNAWQQRKKRIERRRDYQKRLEEAQTNLQKQSDKFSIKWKTITGTDRIIVKLNSASFSKTYRCSMENQDKYENEYFSRLEMQRILNINFNFKELIESKRLILVELPKIQVFPENLSLGSLLLSMPESLAWIKFSISGMPAYIESSGVSDEECFLSQYLKIPVLGSNKASELLTCKRQNQRKFAESCKCEIPPGVELFRWEMAYISDIVEKFEQLLSTHPQVKTWIFKMNETTDCFGLATFTRNNEIELINDLLSNLRLLKDHRWQSPKAYLHLFIRHGGIIEAKVPVEYDSTEHPYFYFQILPDFTIASLGSCNMIPIKEFGFCGMFTPCNVNNTDSLLEKAMNIAKEFASRKYTGIVAVEFIQWFDPNLQKHTTWVKSIKPYYTEELGHVQYTRLITRCSNFRDEKLVHVPSPDEEPEFKHLKKLKHFEMNKLRKKARMAQIFDRSAIFLWGLQNDMIASLSFKSFECLCIENDIIMGLNYCGTFLPDMMHDELTADFKMLVVDQSLEHVVERLFKNFVLLCRTLHHETTHNFLDYCQIIYNSLKGQLPQFDKTPLPYHLNDLELFVYQKMGAWGLFTDTKEDREQVQPVQMLSTAAIQLLNLDIPSSELQLDPFYGKIAPIKPHISKTKIQPGTTNADEYLEIMSSLAELGIQSDAKTNRRSKLANHIKGELRDNEKAWKLLKLCASRGLMDQNIADKLSSTILDLLENNSSDTANLLYLLSKMIPILPLETFPAILGTLLKIFKQLNLNIENIRKYGMVTCVLLEDLVLLLRSNIVRTIIEKPENAEIFSRLISLYSKAIIATHNQPGSESTVIHGGIDNGTTSILSPELLQIFSMLKYTCQIQSIIKLAKPLDLKKILFIFKFLFASIDDLEEFEPEENMSEVEADQESQYDKEKLAEICRPSLLTSVVEYTLQIFKLGSCVLNIKDFAVWIKVIQLIQEPEYNARYSEVSKLDKLKASILKLLAYAWTDFLKGDENELLCINKALIPCLVSPCGKIIENYFSQKASISEFNSALVLVSKFMLFKLYKNTAIDNGILEYLAHSSHIDQSLKKENLAYVKFLEEISHDSSIRFKLTTSSQDRNILHFMAGLATEAMKTLYHKGQEHLQDLLGDILAFLNQYFGHDPIICDLFCSEDDSILGQLINLLSNVIVDMLSLDLQDTTTSLSSQNIRHVSHFIDSLLRFEKPQVYILSQGLITSLAKIMLNINHSDVPEIFSKIIGRILTDPNLTLRFAIKSLSTDHVIITGISQIRNRCGDGMEMCAISWICVQQTDG</sequence>
<dbReference type="InterPro" id="IPR038752">
    <property type="entry name" value="IQCH"/>
</dbReference>
<dbReference type="Proteomes" id="UP001210925">
    <property type="component" value="Unassembled WGS sequence"/>
</dbReference>
<gene>
    <name evidence="3" type="ORF">HK103_003516</name>
</gene>
<proteinExistence type="predicted"/>
<name>A0AAD5Y4L2_9FUNG</name>
<accession>A0AAD5Y4L2</accession>
<feature type="domain" description="IQCH-like ATP-grasp" evidence="2">
    <location>
        <begin position="643"/>
        <end position="788"/>
    </location>
</feature>
<evidence type="ECO:0000313" key="3">
    <source>
        <dbReference type="EMBL" id="KAJ3258556.1"/>
    </source>
</evidence>
<dbReference type="InterPro" id="IPR056855">
    <property type="entry name" value="ATP-grasp_IQCH"/>
</dbReference>
<evidence type="ECO:0000259" key="2">
    <source>
        <dbReference type="Pfam" id="PF24923"/>
    </source>
</evidence>
<feature type="coiled-coil region" evidence="1">
    <location>
        <begin position="396"/>
        <end position="423"/>
    </location>
</feature>
<dbReference type="PANTHER" id="PTHR14465:SF0">
    <property type="entry name" value="IQ DOMAIN-CONTAINING PROTEIN H"/>
    <property type="match status" value="1"/>
</dbReference>